<dbReference type="SUPFAM" id="SSF52540">
    <property type="entry name" value="P-loop containing nucleoside triphosphate hydrolases"/>
    <property type="match status" value="1"/>
</dbReference>
<accession>A0A1H7PWJ8</accession>
<keyword evidence="4 6" id="KW-0067">ATP-binding</keyword>
<dbReference type="InterPro" id="IPR003439">
    <property type="entry name" value="ABC_transporter-like_ATP-bd"/>
</dbReference>
<keyword evidence="3" id="KW-0547">Nucleotide-binding</keyword>
<name>A0A1H7PWJ8_9PROT</name>
<keyword evidence="2" id="KW-1003">Cell membrane</keyword>
<evidence type="ECO:0000256" key="1">
    <source>
        <dbReference type="ARBA" id="ARBA00022448"/>
    </source>
</evidence>
<protein>
    <submittedName>
        <fullName evidence="6">Phospholipid/cholesterol/gamma-HCH transport system ATP-binding protein</fullName>
    </submittedName>
</protein>
<dbReference type="SMART" id="SM00382">
    <property type="entry name" value="AAA"/>
    <property type="match status" value="1"/>
</dbReference>
<evidence type="ECO:0000313" key="6">
    <source>
        <dbReference type="EMBL" id="SEL39936.1"/>
    </source>
</evidence>
<dbReference type="GO" id="GO:0005524">
    <property type="term" value="F:ATP binding"/>
    <property type="evidence" value="ECO:0007669"/>
    <property type="project" value="UniProtKB-KW"/>
</dbReference>
<dbReference type="InterPro" id="IPR027417">
    <property type="entry name" value="P-loop_NTPase"/>
</dbReference>
<evidence type="ECO:0000256" key="3">
    <source>
        <dbReference type="ARBA" id="ARBA00022741"/>
    </source>
</evidence>
<organism evidence="6 7">
    <name type="scientific">Nitrosovibrio tenuis</name>
    <dbReference type="NCBI Taxonomy" id="1233"/>
    <lineage>
        <taxon>Bacteria</taxon>
        <taxon>Pseudomonadati</taxon>
        <taxon>Pseudomonadota</taxon>
        <taxon>Betaproteobacteria</taxon>
        <taxon>Nitrosomonadales</taxon>
        <taxon>Nitrosomonadaceae</taxon>
        <taxon>Nitrosovibrio</taxon>
    </lineage>
</organism>
<dbReference type="InterPro" id="IPR003593">
    <property type="entry name" value="AAA+_ATPase"/>
</dbReference>
<keyword evidence="1" id="KW-0813">Transport</keyword>
<evidence type="ECO:0000259" key="5">
    <source>
        <dbReference type="PROSITE" id="PS50893"/>
    </source>
</evidence>
<dbReference type="AlphaFoldDB" id="A0A1H7PWJ8"/>
<dbReference type="PROSITE" id="PS50893">
    <property type="entry name" value="ABC_TRANSPORTER_2"/>
    <property type="match status" value="1"/>
</dbReference>
<gene>
    <name evidence="6" type="ORF">SAMN05216387_11032</name>
</gene>
<dbReference type="OrthoDB" id="9802264at2"/>
<evidence type="ECO:0000256" key="2">
    <source>
        <dbReference type="ARBA" id="ARBA00022475"/>
    </source>
</evidence>
<dbReference type="Pfam" id="PF00005">
    <property type="entry name" value="ABC_tran"/>
    <property type="match status" value="1"/>
</dbReference>
<dbReference type="RefSeq" id="WP_090829142.1">
    <property type="nucleotide sequence ID" value="NZ_FOBH01000010.1"/>
</dbReference>
<dbReference type="GO" id="GO:0016887">
    <property type="term" value="F:ATP hydrolysis activity"/>
    <property type="evidence" value="ECO:0007669"/>
    <property type="project" value="InterPro"/>
</dbReference>
<evidence type="ECO:0000256" key="4">
    <source>
        <dbReference type="ARBA" id="ARBA00022840"/>
    </source>
</evidence>
<dbReference type="PANTHER" id="PTHR43023">
    <property type="entry name" value="PROTEIN TRIGALACTOSYLDIACYLGLYCEROL 3, CHLOROPLASTIC"/>
    <property type="match status" value="1"/>
</dbReference>
<keyword evidence="7" id="KW-1185">Reference proteome</keyword>
<proteinExistence type="predicted"/>
<dbReference type="STRING" id="1233.SAMN05216387_11032"/>
<reference evidence="6 7" key="1">
    <citation type="submission" date="2016-10" db="EMBL/GenBank/DDBJ databases">
        <authorList>
            <person name="de Groot N.N."/>
        </authorList>
    </citation>
    <scope>NUCLEOTIDE SEQUENCE [LARGE SCALE GENOMIC DNA]</scope>
    <source>
        <strain evidence="6 7">Nv1</strain>
    </source>
</reference>
<dbReference type="Gene3D" id="3.40.50.300">
    <property type="entry name" value="P-loop containing nucleotide triphosphate hydrolases"/>
    <property type="match status" value="1"/>
</dbReference>
<dbReference type="EMBL" id="FOBH01000010">
    <property type="protein sequence ID" value="SEL39936.1"/>
    <property type="molecule type" value="Genomic_DNA"/>
</dbReference>
<feature type="domain" description="ABC transporter" evidence="5">
    <location>
        <begin position="7"/>
        <end position="244"/>
    </location>
</feature>
<evidence type="ECO:0000313" key="7">
    <source>
        <dbReference type="Proteomes" id="UP000198620"/>
    </source>
</evidence>
<sequence>MKKSCAVELEHIWTYFGEQLIHQDISFCLENGEILGLVGASGSGKTTLLREIIGLETPSRGSLKVLGEPVQEASAIECRQRRNDTGVLFQNGALFSALNIFDNIAFPLRELHIGDEELVSQMVFMKLAMVGLKTRDAMLKPSELSGGMVKRAALARALILEPQLLLLDEPTSGLDPISGEAFVTLLRQLHQELDFTVIMVTHDLHILRDLCMKIGVLAEHRLVALDTLDKVLACDHPFVQEFFHGNRAQLIFSSMEAGHG</sequence>
<dbReference type="PANTHER" id="PTHR43023:SF3">
    <property type="entry name" value="PROTEIN TRIGALACTOSYLDIACYLGLYCEROL 3, CHLOROPLASTIC"/>
    <property type="match status" value="1"/>
</dbReference>
<keyword evidence="2" id="KW-0472">Membrane</keyword>
<dbReference type="Proteomes" id="UP000198620">
    <property type="component" value="Unassembled WGS sequence"/>
</dbReference>